<evidence type="ECO:0000313" key="2">
    <source>
        <dbReference type="EMBL" id="EPS99737.1"/>
    </source>
</evidence>
<dbReference type="OrthoDB" id="10455733at2759"/>
<protein>
    <submittedName>
        <fullName evidence="2">Uncharacterized protein</fullName>
    </submittedName>
</protein>
<dbReference type="InParanoid" id="S8E4V9"/>
<dbReference type="Proteomes" id="UP000015241">
    <property type="component" value="Unassembled WGS sequence"/>
</dbReference>
<evidence type="ECO:0000256" key="1">
    <source>
        <dbReference type="SAM" id="MobiDB-lite"/>
    </source>
</evidence>
<dbReference type="EMBL" id="KE504154">
    <property type="protein sequence ID" value="EPS99737.1"/>
    <property type="molecule type" value="Genomic_DNA"/>
</dbReference>
<feature type="compositionally biased region" description="Acidic residues" evidence="1">
    <location>
        <begin position="37"/>
        <end position="48"/>
    </location>
</feature>
<gene>
    <name evidence="2" type="ORF">FOMPIDRAFT_1024054</name>
</gene>
<name>S8E4V9_FOMSC</name>
<organism evidence="2 3">
    <name type="scientific">Fomitopsis schrenkii</name>
    <name type="common">Brown rot fungus</name>
    <dbReference type="NCBI Taxonomy" id="2126942"/>
    <lineage>
        <taxon>Eukaryota</taxon>
        <taxon>Fungi</taxon>
        <taxon>Dikarya</taxon>
        <taxon>Basidiomycota</taxon>
        <taxon>Agaricomycotina</taxon>
        <taxon>Agaricomycetes</taxon>
        <taxon>Polyporales</taxon>
        <taxon>Fomitopsis</taxon>
    </lineage>
</organism>
<reference evidence="2 3" key="1">
    <citation type="journal article" date="2012" name="Science">
        <title>The Paleozoic origin of enzymatic lignin decomposition reconstructed from 31 fungal genomes.</title>
        <authorList>
            <person name="Floudas D."/>
            <person name="Binder M."/>
            <person name="Riley R."/>
            <person name="Barry K."/>
            <person name="Blanchette R.A."/>
            <person name="Henrissat B."/>
            <person name="Martinez A.T."/>
            <person name="Otillar R."/>
            <person name="Spatafora J.W."/>
            <person name="Yadav J.S."/>
            <person name="Aerts A."/>
            <person name="Benoit I."/>
            <person name="Boyd A."/>
            <person name="Carlson A."/>
            <person name="Copeland A."/>
            <person name="Coutinho P.M."/>
            <person name="de Vries R.P."/>
            <person name="Ferreira P."/>
            <person name="Findley K."/>
            <person name="Foster B."/>
            <person name="Gaskell J."/>
            <person name="Glotzer D."/>
            <person name="Gorecki P."/>
            <person name="Heitman J."/>
            <person name="Hesse C."/>
            <person name="Hori C."/>
            <person name="Igarashi K."/>
            <person name="Jurgens J.A."/>
            <person name="Kallen N."/>
            <person name="Kersten P."/>
            <person name="Kohler A."/>
            <person name="Kuees U."/>
            <person name="Kumar T.K.A."/>
            <person name="Kuo A."/>
            <person name="LaButti K."/>
            <person name="Larrondo L.F."/>
            <person name="Lindquist E."/>
            <person name="Ling A."/>
            <person name="Lombard V."/>
            <person name="Lucas S."/>
            <person name="Lundell T."/>
            <person name="Martin R."/>
            <person name="McLaughlin D.J."/>
            <person name="Morgenstern I."/>
            <person name="Morin E."/>
            <person name="Murat C."/>
            <person name="Nagy L.G."/>
            <person name="Nolan M."/>
            <person name="Ohm R.A."/>
            <person name="Patyshakuliyeva A."/>
            <person name="Rokas A."/>
            <person name="Ruiz-Duenas F.J."/>
            <person name="Sabat G."/>
            <person name="Salamov A."/>
            <person name="Samejima M."/>
            <person name="Schmutz J."/>
            <person name="Slot J.C."/>
            <person name="St John F."/>
            <person name="Stenlid J."/>
            <person name="Sun H."/>
            <person name="Sun S."/>
            <person name="Syed K."/>
            <person name="Tsang A."/>
            <person name="Wiebenga A."/>
            <person name="Young D."/>
            <person name="Pisabarro A."/>
            <person name="Eastwood D.C."/>
            <person name="Martin F."/>
            <person name="Cullen D."/>
            <person name="Grigoriev I.V."/>
            <person name="Hibbett D.S."/>
        </authorList>
    </citation>
    <scope>NUCLEOTIDE SEQUENCE</scope>
    <source>
        <strain evidence="3">FP-58527</strain>
    </source>
</reference>
<keyword evidence="3" id="KW-1185">Reference proteome</keyword>
<evidence type="ECO:0000313" key="3">
    <source>
        <dbReference type="Proteomes" id="UP000015241"/>
    </source>
</evidence>
<dbReference type="HOGENOM" id="CLU_2757810_0_0_1"/>
<sequence length="70" mass="7641">MSDTKPVDATSDYKEPATVPEPKPETQPPSFSSNPINDDDDDDEDDLDDWKPRGPPKTTVAGGKVSAIRR</sequence>
<proteinExistence type="predicted"/>
<dbReference type="AlphaFoldDB" id="S8E4V9"/>
<accession>S8E4V9</accession>
<feature type="region of interest" description="Disordered" evidence="1">
    <location>
        <begin position="1"/>
        <end position="70"/>
    </location>
</feature>